<feature type="non-terminal residue" evidence="3">
    <location>
        <position position="1"/>
    </location>
</feature>
<keyword evidence="4" id="KW-1185">Reference proteome</keyword>
<dbReference type="Pfam" id="PF00134">
    <property type="entry name" value="Cyclin_N"/>
    <property type="match status" value="1"/>
</dbReference>
<dbReference type="OMA" id="IQNVCAA"/>
<keyword evidence="1" id="KW-0195">Cyclin</keyword>
<dbReference type="GO" id="GO:0016538">
    <property type="term" value="F:cyclin-dependent protein serine/threonine kinase regulator activity"/>
    <property type="evidence" value="ECO:0007669"/>
    <property type="project" value="InterPro"/>
</dbReference>
<organism evidence="4">
    <name type="scientific">Micromonas pusilla (strain CCMP1545)</name>
    <name type="common">Picoplanktonic green alga</name>
    <dbReference type="NCBI Taxonomy" id="564608"/>
    <lineage>
        <taxon>Eukaryota</taxon>
        <taxon>Viridiplantae</taxon>
        <taxon>Chlorophyta</taxon>
        <taxon>Mamiellophyceae</taxon>
        <taxon>Mamiellales</taxon>
        <taxon>Mamiellaceae</taxon>
        <taxon>Micromonas</taxon>
    </lineage>
</organism>
<dbReference type="InterPro" id="IPR043198">
    <property type="entry name" value="Cyclin/Ssn8"/>
</dbReference>
<dbReference type="KEGG" id="mpp:MICPUCDRAFT_11155"/>
<dbReference type="STRING" id="564608.C1N3X1"/>
<comment type="similarity">
    <text evidence="1">Belongs to the cyclin family.</text>
</comment>
<name>C1N3X1_MICPC</name>
<dbReference type="PANTHER" id="PTHR10026">
    <property type="entry name" value="CYCLIN"/>
    <property type="match status" value="1"/>
</dbReference>
<dbReference type="OrthoDB" id="340962at2759"/>
<dbReference type="GO" id="GO:0006357">
    <property type="term" value="P:regulation of transcription by RNA polymerase II"/>
    <property type="evidence" value="ECO:0007669"/>
    <property type="project" value="InterPro"/>
</dbReference>
<evidence type="ECO:0000313" key="3">
    <source>
        <dbReference type="EMBL" id="EEH53267.1"/>
    </source>
</evidence>
<evidence type="ECO:0000256" key="1">
    <source>
        <dbReference type="RuleBase" id="RU000383"/>
    </source>
</evidence>
<evidence type="ECO:0000313" key="4">
    <source>
        <dbReference type="Proteomes" id="UP000001876"/>
    </source>
</evidence>
<sequence>EPTTSSASSPLSDDEETLLRRYYEVKIQNVCAAYSLPTKVQTTALLLFKRFLLGTSLLSHNLKIMLLTAVYVACKVEENYVSAEELGRGMKEDASRVLSAEVTLLSGVNFQLVTYSPYRAVEGFRADVEEKVASGEVKGSVAKEELDACVAAAHKITEKQMRTDAPLMFSPGKLAL</sequence>
<accession>C1N3X1</accession>
<reference evidence="3 4" key="1">
    <citation type="journal article" date="2009" name="Science">
        <title>Green evolution and dynamic adaptations revealed by genomes of the marine picoeukaryotes Micromonas.</title>
        <authorList>
            <person name="Worden A.Z."/>
            <person name="Lee J.H."/>
            <person name="Mock T."/>
            <person name="Rouze P."/>
            <person name="Simmons M.P."/>
            <person name="Aerts A.L."/>
            <person name="Allen A.E."/>
            <person name="Cuvelier M.L."/>
            <person name="Derelle E."/>
            <person name="Everett M.V."/>
            <person name="Foulon E."/>
            <person name="Grimwood J."/>
            <person name="Gundlach H."/>
            <person name="Henrissat B."/>
            <person name="Napoli C."/>
            <person name="McDonald S.M."/>
            <person name="Parker M.S."/>
            <person name="Rombauts S."/>
            <person name="Salamov A."/>
            <person name="Von Dassow P."/>
            <person name="Badger J.H."/>
            <person name="Coutinho P.M."/>
            <person name="Demir E."/>
            <person name="Dubchak I."/>
            <person name="Gentemann C."/>
            <person name="Eikrem W."/>
            <person name="Gready J.E."/>
            <person name="John U."/>
            <person name="Lanier W."/>
            <person name="Lindquist E.A."/>
            <person name="Lucas S."/>
            <person name="Mayer K.F."/>
            <person name="Moreau H."/>
            <person name="Not F."/>
            <person name="Otillar R."/>
            <person name="Panaud O."/>
            <person name="Pangilinan J."/>
            <person name="Paulsen I."/>
            <person name="Piegu B."/>
            <person name="Poliakov A."/>
            <person name="Robbens S."/>
            <person name="Schmutz J."/>
            <person name="Toulza E."/>
            <person name="Wyss T."/>
            <person name="Zelensky A."/>
            <person name="Zhou K."/>
            <person name="Armbrust E.V."/>
            <person name="Bhattacharya D."/>
            <person name="Goodenough U.W."/>
            <person name="Van de Peer Y."/>
            <person name="Grigoriev I.V."/>
        </authorList>
    </citation>
    <scope>NUCLEOTIDE SEQUENCE [LARGE SCALE GENOMIC DNA]</scope>
    <source>
        <strain evidence="3 4">CCMP1545</strain>
    </source>
</reference>
<feature type="non-terminal residue" evidence="3">
    <location>
        <position position="176"/>
    </location>
</feature>
<dbReference type="Proteomes" id="UP000001876">
    <property type="component" value="Unassembled WGS sequence"/>
</dbReference>
<dbReference type="AlphaFoldDB" id="C1N3X1"/>
<feature type="domain" description="Cyclin-like" evidence="2">
    <location>
        <begin position="25"/>
        <end position="106"/>
    </location>
</feature>
<dbReference type="RefSeq" id="XP_003062448.1">
    <property type="nucleotide sequence ID" value="XM_003062402.1"/>
</dbReference>
<dbReference type="GeneID" id="9688129"/>
<dbReference type="eggNOG" id="KOG2496">
    <property type="taxonomic scope" value="Eukaryota"/>
</dbReference>
<proteinExistence type="inferred from homology"/>
<gene>
    <name evidence="3" type="primary">CYCH</name>
    <name evidence="3" type="ORF">MICPUCDRAFT_11155</name>
</gene>
<dbReference type="InterPro" id="IPR006671">
    <property type="entry name" value="Cyclin_N"/>
</dbReference>
<dbReference type="SMART" id="SM00385">
    <property type="entry name" value="CYCLIN"/>
    <property type="match status" value="1"/>
</dbReference>
<protein>
    <submittedName>
        <fullName evidence="3">Predicted protein</fullName>
    </submittedName>
</protein>
<dbReference type="SUPFAM" id="SSF47954">
    <property type="entry name" value="Cyclin-like"/>
    <property type="match status" value="2"/>
</dbReference>
<dbReference type="Gene3D" id="1.10.472.10">
    <property type="entry name" value="Cyclin-like"/>
    <property type="match status" value="2"/>
</dbReference>
<evidence type="ECO:0000259" key="2">
    <source>
        <dbReference type="SMART" id="SM00385"/>
    </source>
</evidence>
<dbReference type="InterPro" id="IPR013763">
    <property type="entry name" value="Cyclin-like_dom"/>
</dbReference>
<dbReference type="InterPro" id="IPR036915">
    <property type="entry name" value="Cyclin-like_sf"/>
</dbReference>
<dbReference type="EMBL" id="GG663746">
    <property type="protein sequence ID" value="EEH53267.1"/>
    <property type="molecule type" value="Genomic_DNA"/>
</dbReference>